<dbReference type="EMBL" id="LS483476">
    <property type="protein sequence ID" value="SQI61995.1"/>
    <property type="molecule type" value="Genomic_DNA"/>
</dbReference>
<evidence type="ECO:0000313" key="2">
    <source>
        <dbReference type="Proteomes" id="UP000249134"/>
    </source>
</evidence>
<reference evidence="1 2" key="1">
    <citation type="submission" date="2018-06" db="EMBL/GenBank/DDBJ databases">
        <authorList>
            <consortium name="Pathogen Informatics"/>
            <person name="Doyle S."/>
        </authorList>
    </citation>
    <scope>NUCLEOTIDE SEQUENCE [LARGE SCALE GENOMIC DNA]</scope>
    <source>
        <strain evidence="1 2">NCTC4824</strain>
    </source>
</reference>
<dbReference type="Proteomes" id="UP000249134">
    <property type="component" value="Chromosome 1"/>
</dbReference>
<dbReference type="KEGG" id="blen:NCTC4824_03540"/>
<dbReference type="Pfam" id="PF20074">
    <property type="entry name" value="DUF6470"/>
    <property type="match status" value="1"/>
</dbReference>
<dbReference type="AlphaFoldDB" id="A0A2X4ZBX8"/>
<name>A0A2X4ZBX8_LEDLE</name>
<accession>A0A2X4ZBX8</accession>
<keyword evidence="2" id="KW-1185">Reference proteome</keyword>
<gene>
    <name evidence="1" type="ORF">NCTC4824_03540</name>
</gene>
<organism evidence="1 2">
    <name type="scientific">Lederbergia lenta</name>
    <name type="common">Bacillus lentus</name>
    <dbReference type="NCBI Taxonomy" id="1467"/>
    <lineage>
        <taxon>Bacteria</taxon>
        <taxon>Bacillati</taxon>
        <taxon>Bacillota</taxon>
        <taxon>Bacilli</taxon>
        <taxon>Bacillales</taxon>
        <taxon>Bacillaceae</taxon>
        <taxon>Lederbergia</taxon>
    </lineage>
</organism>
<dbReference type="RefSeq" id="WP_066141550.1">
    <property type="nucleotide sequence ID" value="NZ_CBCSGM010000003.1"/>
</dbReference>
<sequence length="184" mass="20828">MQMPQIRMQSQSAQLAIQSQPAYQSIQQPKADLQIKQNQATMSIRTTEGKLTIDQTQAWEEMGLKSVFRSARENSQKARQAVLQGIARVSREGDEMLQSLKGRNVAAEQAARKANPAPSETYITYIPSNFSVKTHYQPGKTDIRFQENKPVIQARTQKPIISYHPGKVNFSLKQHNSLKIDFVK</sequence>
<proteinExistence type="predicted"/>
<dbReference type="InterPro" id="IPR045527">
    <property type="entry name" value="DUF6470"/>
</dbReference>
<evidence type="ECO:0000313" key="1">
    <source>
        <dbReference type="EMBL" id="SQI61995.1"/>
    </source>
</evidence>
<dbReference type="STRING" id="1348624.GCA_001591545_02242"/>
<protein>
    <submittedName>
        <fullName evidence="1">YviE</fullName>
    </submittedName>
</protein>